<protein>
    <recommendedName>
        <fullName evidence="2">10 kDa heat shock protein, mitochondrial</fullName>
    </recommendedName>
    <alternativeName>
        <fullName evidence="4">10 kDa chaperonin</fullName>
    </alternativeName>
    <alternativeName>
        <fullName evidence="5">Chaperonin 10</fullName>
    </alternativeName>
</protein>
<evidence type="ECO:0000256" key="2">
    <source>
        <dbReference type="ARBA" id="ARBA00018842"/>
    </source>
</evidence>
<dbReference type="InterPro" id="IPR037124">
    <property type="entry name" value="Chaperonin_GroES_sf"/>
</dbReference>
<evidence type="ECO:0000313" key="8">
    <source>
        <dbReference type="EMBL" id="KAJ8314283.1"/>
    </source>
</evidence>
<dbReference type="InterPro" id="IPR020818">
    <property type="entry name" value="Chaperonin_GroES"/>
</dbReference>
<organism evidence="8 9">
    <name type="scientific">Tegillarca granosa</name>
    <name type="common">Malaysian cockle</name>
    <name type="synonym">Anadara granosa</name>
    <dbReference type="NCBI Taxonomy" id="220873"/>
    <lineage>
        <taxon>Eukaryota</taxon>
        <taxon>Metazoa</taxon>
        <taxon>Spiralia</taxon>
        <taxon>Lophotrochozoa</taxon>
        <taxon>Mollusca</taxon>
        <taxon>Bivalvia</taxon>
        <taxon>Autobranchia</taxon>
        <taxon>Pteriomorphia</taxon>
        <taxon>Arcoida</taxon>
        <taxon>Arcoidea</taxon>
        <taxon>Arcidae</taxon>
        <taxon>Tegillarca</taxon>
    </lineage>
</organism>
<evidence type="ECO:0000256" key="3">
    <source>
        <dbReference type="ARBA" id="ARBA00023186"/>
    </source>
</evidence>
<reference evidence="8 9" key="1">
    <citation type="submission" date="2022-12" db="EMBL/GenBank/DDBJ databases">
        <title>Chromosome-level genome of Tegillarca granosa.</title>
        <authorList>
            <person name="Kim J."/>
        </authorList>
    </citation>
    <scope>NUCLEOTIDE SEQUENCE [LARGE SCALE GENOMIC DNA]</scope>
    <source>
        <strain evidence="8">Teg-2019</strain>
        <tissue evidence="8">Adductor muscle</tissue>
    </source>
</reference>
<dbReference type="SUPFAM" id="SSF50129">
    <property type="entry name" value="GroES-like"/>
    <property type="match status" value="1"/>
</dbReference>
<dbReference type="SUPFAM" id="SSF54211">
    <property type="entry name" value="Ribosomal protein S5 domain 2-like"/>
    <property type="match status" value="1"/>
</dbReference>
<keyword evidence="9" id="KW-1185">Reference proteome</keyword>
<dbReference type="PROSITE" id="PS00681">
    <property type="entry name" value="CHAPERONINS_CPN10"/>
    <property type="match status" value="1"/>
</dbReference>
<dbReference type="InterPro" id="IPR001498">
    <property type="entry name" value="Impact_N"/>
</dbReference>
<dbReference type="Pfam" id="PF00166">
    <property type="entry name" value="Cpn10"/>
    <property type="match status" value="1"/>
</dbReference>
<comment type="caution">
    <text evidence="8">The sequence shown here is derived from an EMBL/GenBank/DDBJ whole genome shotgun (WGS) entry which is preliminary data.</text>
</comment>
<dbReference type="SMART" id="SM00883">
    <property type="entry name" value="Cpn10"/>
    <property type="match status" value="1"/>
</dbReference>
<dbReference type="InterPro" id="IPR011032">
    <property type="entry name" value="GroES-like_sf"/>
</dbReference>
<comment type="similarity">
    <text evidence="1 6">Belongs to the GroES chaperonin family.</text>
</comment>
<dbReference type="Gene3D" id="3.30.230.30">
    <property type="entry name" value="Impact, N-terminal domain"/>
    <property type="match status" value="1"/>
</dbReference>
<dbReference type="Pfam" id="PF01205">
    <property type="entry name" value="Impact_N"/>
    <property type="match status" value="1"/>
</dbReference>
<keyword evidence="3 6" id="KW-0143">Chaperone</keyword>
<dbReference type="PANTHER" id="PTHR10772">
    <property type="entry name" value="10 KDA HEAT SHOCK PROTEIN"/>
    <property type="match status" value="1"/>
</dbReference>
<dbReference type="PANTHER" id="PTHR10772:SF0">
    <property type="entry name" value="10 KDA HEAT SHOCK PROTEIN, MITOCHONDRIAL"/>
    <property type="match status" value="1"/>
</dbReference>
<dbReference type="Gene3D" id="2.30.33.40">
    <property type="entry name" value="GroES chaperonin"/>
    <property type="match status" value="1"/>
</dbReference>
<dbReference type="InterPro" id="IPR036956">
    <property type="entry name" value="Impact_N_sf"/>
</dbReference>
<dbReference type="PRINTS" id="PR00297">
    <property type="entry name" value="CHAPERONIN10"/>
</dbReference>
<feature type="domain" description="Impact N-terminal" evidence="7">
    <location>
        <begin position="5"/>
        <end position="57"/>
    </location>
</feature>
<evidence type="ECO:0000313" key="9">
    <source>
        <dbReference type="Proteomes" id="UP001217089"/>
    </source>
</evidence>
<feature type="non-terminal residue" evidence="8">
    <location>
        <position position="244"/>
    </location>
</feature>
<dbReference type="Proteomes" id="UP001217089">
    <property type="component" value="Unassembled WGS sequence"/>
</dbReference>
<name>A0ABQ9FA84_TEGGR</name>
<accession>A0ABQ9FA84</accession>
<dbReference type="InterPro" id="IPR020568">
    <property type="entry name" value="Ribosomal_Su5_D2-typ_SF"/>
</dbReference>
<evidence type="ECO:0000259" key="7">
    <source>
        <dbReference type="Pfam" id="PF01205"/>
    </source>
</evidence>
<gene>
    <name evidence="8" type="ORF">KUTeg_008844</name>
</gene>
<dbReference type="InterPro" id="IPR018369">
    <property type="entry name" value="Chaprnonin_Cpn10_CS"/>
</dbReference>
<evidence type="ECO:0000256" key="6">
    <source>
        <dbReference type="RuleBase" id="RU003479"/>
    </source>
</evidence>
<dbReference type="CDD" id="cd00320">
    <property type="entry name" value="cpn10"/>
    <property type="match status" value="1"/>
</dbReference>
<evidence type="ECO:0000256" key="1">
    <source>
        <dbReference type="ARBA" id="ARBA00006975"/>
    </source>
</evidence>
<evidence type="ECO:0000256" key="4">
    <source>
        <dbReference type="ARBA" id="ARBA00029976"/>
    </source>
</evidence>
<proteinExistence type="inferred from homology"/>
<sequence>MEKVHESYQDDGEHGAGRRLLKYMRENNPMNMSFMVLRWFSGKHIGPKRFNIMESLAGAMKKFLPLFNRVLFERFAAEVKTKSGLMLPEKSVGKVLEATVVAVGPGGRDRNEKVIPPNIKSGGKDSLPEYEGTKITLEDKVQLFALDMCTYNGTIQCNQSSAANISLHISNIEDCKCNWEGHKMGGTIIEEWMEVGEIGPNGPYVIRTVLVVLEQGQGYAMIHSQCVTVNSVKKMESKLKIATP</sequence>
<dbReference type="EMBL" id="JARBDR010000342">
    <property type="protein sequence ID" value="KAJ8314283.1"/>
    <property type="molecule type" value="Genomic_DNA"/>
</dbReference>
<evidence type="ECO:0000256" key="5">
    <source>
        <dbReference type="ARBA" id="ARBA00031971"/>
    </source>
</evidence>